<geneLocation type="plasmid" evidence="1 2">
    <name>unnamed1</name>
</geneLocation>
<gene>
    <name evidence="1" type="ORF">OG560_34305</name>
</gene>
<name>A0ABZ1KDL4_9ACTN</name>
<proteinExistence type="predicted"/>
<keyword evidence="2" id="KW-1185">Reference proteome</keyword>
<accession>A0ABZ1KDL4</accession>
<organism evidence="1 2">
    <name type="scientific">[Kitasatospora] papulosa</name>
    <dbReference type="NCBI Taxonomy" id="1464011"/>
    <lineage>
        <taxon>Bacteria</taxon>
        <taxon>Bacillati</taxon>
        <taxon>Actinomycetota</taxon>
        <taxon>Actinomycetes</taxon>
        <taxon>Kitasatosporales</taxon>
        <taxon>Streptomycetaceae</taxon>
        <taxon>Streptomyces</taxon>
    </lineage>
</organism>
<dbReference type="Proteomes" id="UP001622496">
    <property type="component" value="Plasmid unnamed1"/>
</dbReference>
<protein>
    <recommendedName>
        <fullName evidence="3">TIGR02391 family protein</fullName>
    </recommendedName>
</protein>
<keyword evidence="1" id="KW-0614">Plasmid</keyword>
<evidence type="ECO:0008006" key="3">
    <source>
        <dbReference type="Google" id="ProtNLM"/>
    </source>
</evidence>
<dbReference type="EMBL" id="CP108136">
    <property type="protein sequence ID" value="WTP70528.1"/>
    <property type="molecule type" value="Genomic_DNA"/>
</dbReference>
<dbReference type="RefSeq" id="WP_331717737.1">
    <property type="nucleotide sequence ID" value="NZ_CP108136.1"/>
</dbReference>
<sequence length="271" mass="29397">MEIPLRQWVMVLLQNDEVNAQRIALHLKLRVDTGRVYSPAKFLAASTTKEQLLDVVSTMLAFSVPPKIPPVSNGRGGRLYLGSHVNPKRENAVDALQDMLTLAGSSYRVNEARTGLELRIDETAQKALSSTVAAARTAQSGSAAEHLSTAWKCAYGRDPDPSKAYSEAIKAVESASQAVIEPSNAKATLGSMLGVIRNSPQRFSTAIPAPGQENDIELVSAMMQRLWKGQTARHGSQNPTRFETQREAEMAVHLAATLVQWLAAGLVQRTP</sequence>
<evidence type="ECO:0000313" key="1">
    <source>
        <dbReference type="EMBL" id="WTP70528.1"/>
    </source>
</evidence>
<reference evidence="1 2" key="1">
    <citation type="submission" date="2022-10" db="EMBL/GenBank/DDBJ databases">
        <title>The complete genomes of actinobacterial strains from the NBC collection.</title>
        <authorList>
            <person name="Joergensen T.S."/>
            <person name="Alvarez Arevalo M."/>
            <person name="Sterndorff E.B."/>
            <person name="Faurdal D."/>
            <person name="Vuksanovic O."/>
            <person name="Mourched A.-S."/>
            <person name="Charusanti P."/>
            <person name="Shaw S."/>
            <person name="Blin K."/>
            <person name="Weber T."/>
        </authorList>
    </citation>
    <scope>NUCLEOTIDE SEQUENCE [LARGE SCALE GENOMIC DNA]</scope>
    <source>
        <strain evidence="1 2">NBC_00185</strain>
        <plasmid evidence="1 2">unnamed1</plasmid>
    </source>
</reference>
<evidence type="ECO:0000313" key="2">
    <source>
        <dbReference type="Proteomes" id="UP001622496"/>
    </source>
</evidence>